<evidence type="ECO:0000313" key="13">
    <source>
        <dbReference type="Proteomes" id="UP000238350"/>
    </source>
</evidence>
<dbReference type="GO" id="GO:0005509">
    <property type="term" value="F:calcium ion binding"/>
    <property type="evidence" value="ECO:0007669"/>
    <property type="project" value="InterPro"/>
</dbReference>
<comment type="catalytic activity">
    <reaction evidence="1 7">
        <text>a 1,2-diacyl-sn-glycero-3-phospho-(1D-myo-inositol-4,5-bisphosphate) + H2O = 1D-myo-inositol 1,4,5-trisphosphate + a 1,2-diacyl-sn-glycerol + H(+)</text>
        <dbReference type="Rhea" id="RHEA:33179"/>
        <dbReference type="ChEBI" id="CHEBI:15377"/>
        <dbReference type="ChEBI" id="CHEBI:15378"/>
        <dbReference type="ChEBI" id="CHEBI:17815"/>
        <dbReference type="ChEBI" id="CHEBI:58456"/>
        <dbReference type="ChEBI" id="CHEBI:203600"/>
        <dbReference type="EC" id="3.1.4.11"/>
    </reaction>
</comment>
<dbReference type="InterPro" id="IPR011993">
    <property type="entry name" value="PH-like_dom_sf"/>
</dbReference>
<evidence type="ECO:0000256" key="3">
    <source>
        <dbReference type="ARBA" id="ARBA00022963"/>
    </source>
</evidence>
<sequence>MDANVLEQFEKLFQSRIDKLKKDLEETYSTRIESLEEEIRDLRHQLDAAQSYSSRSSPSVSDLNDLALPANVADFQLDPPDPVIRKWSAGQHHVSSPSLIPSLLLQRVSSKVQRIWPLGSSSNMDPLQSTSGPLTVRRNSGMSRLSAETGQLSTPNQIVIPESMIQGITFLRVTHKKKVQRVLTLDEKTGVLSWNNKPSSQLSLDRICEIYAGEDARNYREEFKVSSELANRWATIIHQRRGETKLRALHLVIATQKEFDTLINCLVQLVAFRREVMSGLAQAGPRFVDVYWTKSNGDDRKLNFENVEKLSKQLHIHCSKQYIRKLFNEADTDKSEWLNFDEFQEFVRLLKRRTDILEIFKALAPSGTLSLNEFNRFMLDVQKQAWSDENIERVFKKFSPSGTNLIGPDEFAQLLATSQYFPATAEENRDLSRPLSEYWISSSHNTYLVGRQVADGSSVESYIRALQDGCRCLEIDCWDGVSGPIVYHGNSIARLTGSIDFNDVIYAVLKYAFISSPYPLILSLEVHCNETNQTKMVSSLKNILGDSLITQQIYPSQFSLPSPDELKHKILIKVKSSIKENPFDSFSSSNSNSSSTYDASDEGMVVTRSLIAIKKSKPVSKVIPALAELGVYLSAIRFRNFSLPQSKSVTHCFSFSEKNLKSKIRDPEFLQQLSKHNKKYLTRVYPSMFKITSKNFNPIPFWRLGVQMVALNWQKNDIGMQINHAFHSSKVGYVLKPEWMRPNPFPIPVPSGRIKLSIEIISAQQLPRPRELKADDILSPYVTLEVYGLGDDLVPHWKTPEVFDNGFNPTWNYECEVVLDERDLEFACLRFSVATADFAFATYTAKVARMNQGYRHLPLQDYQGEDYVFSSLFIRFDKIRA</sequence>
<dbReference type="RefSeq" id="XP_024666103.1">
    <property type="nucleotide sequence ID" value="XM_024810335.1"/>
</dbReference>
<dbReference type="PRINTS" id="PR00390">
    <property type="entry name" value="PHPHLIPASEC"/>
</dbReference>
<feature type="domain" description="C2" evidence="9">
    <location>
        <begin position="736"/>
        <end position="867"/>
    </location>
</feature>
<dbReference type="Pfam" id="PF14788">
    <property type="entry name" value="EF-hand_10"/>
    <property type="match status" value="1"/>
</dbReference>
<accession>A0A2T0FME0</accession>
<evidence type="ECO:0000256" key="1">
    <source>
        <dbReference type="ARBA" id="ARBA00001195"/>
    </source>
</evidence>
<dbReference type="STRING" id="45607.A0A2T0FME0"/>
<evidence type="ECO:0000259" key="10">
    <source>
        <dbReference type="PROSITE" id="PS50008"/>
    </source>
</evidence>
<dbReference type="SMART" id="SM00149">
    <property type="entry name" value="PLCYc"/>
    <property type="match status" value="1"/>
</dbReference>
<keyword evidence="13" id="KW-1185">Reference proteome</keyword>
<dbReference type="PROSITE" id="PS50222">
    <property type="entry name" value="EF_HAND_2"/>
    <property type="match status" value="2"/>
</dbReference>
<dbReference type="Gene3D" id="1.10.238.10">
    <property type="entry name" value="EF-hand"/>
    <property type="match status" value="2"/>
</dbReference>
<proteinExistence type="predicted"/>
<dbReference type="GO" id="GO:0051209">
    <property type="term" value="P:release of sequestered calcium ion into cytosol"/>
    <property type="evidence" value="ECO:0007669"/>
    <property type="project" value="TreeGrafter"/>
</dbReference>
<dbReference type="PROSITE" id="PS50007">
    <property type="entry name" value="PIPLC_X_DOMAIN"/>
    <property type="match status" value="1"/>
</dbReference>
<dbReference type="InterPro" id="IPR017946">
    <property type="entry name" value="PLC-like_Pdiesterase_TIM-brl"/>
</dbReference>
<dbReference type="GO" id="GO:0004435">
    <property type="term" value="F:phosphatidylinositol-4,5-bisphosphate phospholipase C activity"/>
    <property type="evidence" value="ECO:0007669"/>
    <property type="project" value="UniProtKB-EC"/>
</dbReference>
<reference evidence="12 13" key="1">
    <citation type="submission" date="2017-04" db="EMBL/GenBank/DDBJ databases">
        <title>Genome sequencing of [Candida] sorbophila.</title>
        <authorList>
            <person name="Ahn J.O."/>
        </authorList>
    </citation>
    <scope>NUCLEOTIDE SEQUENCE [LARGE SCALE GENOMIC DNA]</scope>
    <source>
        <strain evidence="12 13">DS02</strain>
    </source>
</reference>
<dbReference type="InterPro" id="IPR002048">
    <property type="entry name" value="EF_hand_dom"/>
</dbReference>
<dbReference type="AlphaFoldDB" id="A0A2T0FME0"/>
<dbReference type="PROSITE" id="PS50004">
    <property type="entry name" value="C2"/>
    <property type="match status" value="1"/>
</dbReference>
<feature type="domain" description="PI-PLC Y-box" evidence="10">
    <location>
        <begin position="626"/>
        <end position="741"/>
    </location>
</feature>
<dbReference type="PANTHER" id="PTHR10336:SF36">
    <property type="entry name" value="1-PHOSPHATIDYLINOSITOL 4,5-BISPHOSPHATE PHOSPHODIESTERASE BETA-4"/>
    <property type="match status" value="1"/>
</dbReference>
<dbReference type="SUPFAM" id="SSF47473">
    <property type="entry name" value="EF-hand"/>
    <property type="match status" value="1"/>
</dbReference>
<organism evidence="12 13">
    <name type="scientific">Wickerhamiella sorbophila</name>
    <dbReference type="NCBI Taxonomy" id="45607"/>
    <lineage>
        <taxon>Eukaryota</taxon>
        <taxon>Fungi</taxon>
        <taxon>Dikarya</taxon>
        <taxon>Ascomycota</taxon>
        <taxon>Saccharomycotina</taxon>
        <taxon>Dipodascomycetes</taxon>
        <taxon>Dipodascales</taxon>
        <taxon>Trichomonascaceae</taxon>
        <taxon>Wickerhamiella</taxon>
    </lineage>
</organism>
<evidence type="ECO:0000256" key="2">
    <source>
        <dbReference type="ARBA" id="ARBA00022801"/>
    </source>
</evidence>
<dbReference type="Pfam" id="PF00168">
    <property type="entry name" value="C2"/>
    <property type="match status" value="1"/>
</dbReference>
<dbReference type="Pfam" id="PF00388">
    <property type="entry name" value="PI-PLC-X"/>
    <property type="match status" value="1"/>
</dbReference>
<dbReference type="SUPFAM" id="SSF49562">
    <property type="entry name" value="C2 domain (Calcium/lipid-binding domain, CaLB)"/>
    <property type="match status" value="1"/>
</dbReference>
<evidence type="ECO:0000256" key="5">
    <source>
        <dbReference type="ARBA" id="ARBA00023224"/>
    </source>
</evidence>
<protein>
    <recommendedName>
        <fullName evidence="7">Phosphoinositide phospholipase C</fullName>
        <ecNumber evidence="7">3.1.4.11</ecNumber>
    </recommendedName>
</protein>
<dbReference type="CDD" id="cd00275">
    <property type="entry name" value="C2_PLC_like"/>
    <property type="match status" value="1"/>
</dbReference>
<evidence type="ECO:0000256" key="6">
    <source>
        <dbReference type="ARBA" id="ARBA00059664"/>
    </source>
</evidence>
<dbReference type="InterPro" id="IPR001192">
    <property type="entry name" value="PI-PLC_fam"/>
</dbReference>
<dbReference type="GO" id="GO:0048015">
    <property type="term" value="P:phosphatidylinositol-mediated signaling"/>
    <property type="evidence" value="ECO:0007669"/>
    <property type="project" value="TreeGrafter"/>
</dbReference>
<comment type="caution">
    <text evidence="12">The sequence shown here is derived from an EMBL/GenBank/DDBJ whole genome shotgun (WGS) entry which is preliminary data.</text>
</comment>
<dbReference type="PANTHER" id="PTHR10336">
    <property type="entry name" value="PHOSPHOINOSITIDE-SPECIFIC PHOSPHOLIPASE C FAMILY PROTEIN"/>
    <property type="match status" value="1"/>
</dbReference>
<gene>
    <name evidence="12" type="ORF">B9G98_03778</name>
</gene>
<dbReference type="SMART" id="SM00054">
    <property type="entry name" value="EFh"/>
    <property type="match status" value="2"/>
</dbReference>
<dbReference type="CDD" id="cd08598">
    <property type="entry name" value="PI-PLC1c_yeast"/>
    <property type="match status" value="1"/>
</dbReference>
<dbReference type="InterPro" id="IPR035892">
    <property type="entry name" value="C2_domain_sf"/>
</dbReference>
<dbReference type="SUPFAM" id="SSF50729">
    <property type="entry name" value="PH domain-like"/>
    <property type="match status" value="1"/>
</dbReference>
<keyword evidence="2 7" id="KW-0378">Hydrolase</keyword>
<evidence type="ECO:0000313" key="12">
    <source>
        <dbReference type="EMBL" id="PRT56158.1"/>
    </source>
</evidence>
<name>A0A2T0FME0_9ASCO</name>
<keyword evidence="3 7" id="KW-0442">Lipid degradation</keyword>
<dbReference type="Gene3D" id="2.60.40.150">
    <property type="entry name" value="C2 domain"/>
    <property type="match status" value="1"/>
</dbReference>
<dbReference type="FunFam" id="3.20.20.190:FF:000039">
    <property type="entry name" value="Phosphoinositide phospholipase C"/>
    <property type="match status" value="1"/>
</dbReference>
<dbReference type="Gene3D" id="2.30.29.30">
    <property type="entry name" value="Pleckstrin-homology domain (PH domain)/Phosphotyrosine-binding domain (PTB)"/>
    <property type="match status" value="1"/>
</dbReference>
<evidence type="ECO:0000256" key="8">
    <source>
        <dbReference type="SAM" id="Coils"/>
    </source>
</evidence>
<dbReference type="InterPro" id="IPR000008">
    <property type="entry name" value="C2_dom"/>
</dbReference>
<evidence type="ECO:0000259" key="11">
    <source>
        <dbReference type="PROSITE" id="PS50222"/>
    </source>
</evidence>
<keyword evidence="4 7" id="KW-0443">Lipid metabolism</keyword>
<dbReference type="InterPro" id="IPR037755">
    <property type="entry name" value="Plc1_PH"/>
</dbReference>
<keyword evidence="8" id="KW-0175">Coiled coil</keyword>
<dbReference type="EMBL" id="NDIQ01000022">
    <property type="protein sequence ID" value="PRT56158.1"/>
    <property type="molecule type" value="Genomic_DNA"/>
</dbReference>
<evidence type="ECO:0000256" key="4">
    <source>
        <dbReference type="ARBA" id="ARBA00023098"/>
    </source>
</evidence>
<evidence type="ECO:0000259" key="9">
    <source>
        <dbReference type="PROSITE" id="PS50004"/>
    </source>
</evidence>
<dbReference type="SUPFAM" id="SSF51695">
    <property type="entry name" value="PLC-like phosphodiesterases"/>
    <property type="match status" value="1"/>
</dbReference>
<dbReference type="SMART" id="SM00148">
    <property type="entry name" value="PLCXc"/>
    <property type="match status" value="1"/>
</dbReference>
<dbReference type="PROSITE" id="PS50008">
    <property type="entry name" value="PIPLC_Y_DOMAIN"/>
    <property type="match status" value="1"/>
</dbReference>
<feature type="domain" description="EF-hand" evidence="11">
    <location>
        <begin position="386"/>
        <end position="421"/>
    </location>
</feature>
<dbReference type="GO" id="GO:0016042">
    <property type="term" value="P:lipid catabolic process"/>
    <property type="evidence" value="ECO:0007669"/>
    <property type="project" value="UniProtKB-KW"/>
</dbReference>
<dbReference type="CDD" id="cd13360">
    <property type="entry name" value="PH_PLC_fungal"/>
    <property type="match status" value="1"/>
</dbReference>
<dbReference type="OrthoDB" id="269822at2759"/>
<dbReference type="GeneID" id="36517526"/>
<dbReference type="EC" id="3.1.4.11" evidence="7"/>
<dbReference type="Pfam" id="PF00387">
    <property type="entry name" value="PI-PLC-Y"/>
    <property type="match status" value="1"/>
</dbReference>
<dbReference type="InterPro" id="IPR001711">
    <property type="entry name" value="PLipase_C_Pinositol-sp_Y"/>
</dbReference>
<dbReference type="SMART" id="SM00239">
    <property type="entry name" value="C2"/>
    <property type="match status" value="1"/>
</dbReference>
<dbReference type="InterPro" id="IPR039504">
    <property type="entry name" value="PLC-delta3_EF-hand"/>
</dbReference>
<feature type="domain" description="EF-hand" evidence="11">
    <location>
        <begin position="318"/>
        <end position="353"/>
    </location>
</feature>
<dbReference type="InterPro" id="IPR000909">
    <property type="entry name" value="PLipase_C_PInositol-sp_X_dom"/>
</dbReference>
<dbReference type="InterPro" id="IPR011992">
    <property type="entry name" value="EF-hand-dom_pair"/>
</dbReference>
<comment type="function">
    <text evidence="6">The production of the second messenger molecules diacylglycerol (DAG) and inositol 1,4,5-trisphosphate (IP3) is mediated by activated phosphatidylinositol-specific phospholipase C enzymes.</text>
</comment>
<feature type="coiled-coil region" evidence="8">
    <location>
        <begin position="25"/>
        <end position="52"/>
    </location>
</feature>
<dbReference type="Proteomes" id="UP000238350">
    <property type="component" value="Unassembled WGS sequence"/>
</dbReference>
<dbReference type="Gene3D" id="3.20.20.190">
    <property type="entry name" value="Phosphatidylinositol (PI) phosphodiesterase"/>
    <property type="match status" value="1"/>
</dbReference>
<keyword evidence="5" id="KW-0807">Transducer</keyword>
<evidence type="ECO:0000256" key="7">
    <source>
        <dbReference type="RuleBase" id="RU361133"/>
    </source>
</evidence>